<dbReference type="Gene3D" id="3.40.630.10">
    <property type="entry name" value="Zn peptidases"/>
    <property type="match status" value="2"/>
</dbReference>
<feature type="domain" description="Peptidase M20 dimerisation" evidence="2">
    <location>
        <begin position="188"/>
        <end position="282"/>
    </location>
</feature>
<evidence type="ECO:0000313" key="3">
    <source>
        <dbReference type="EMBL" id="MFC0409465.1"/>
    </source>
</evidence>
<proteinExistence type="predicted"/>
<dbReference type="PANTHER" id="PTHR30575:SF0">
    <property type="entry name" value="XAA-ARG DIPEPTIDASE"/>
    <property type="match status" value="1"/>
</dbReference>
<dbReference type="PIRSF" id="PIRSF037227">
    <property type="entry name" value="Aminobenzoyl-glu_utiliz_pB"/>
    <property type="match status" value="1"/>
</dbReference>
<dbReference type="SUPFAM" id="SSF53187">
    <property type="entry name" value="Zn-dependent exopeptidases"/>
    <property type="match status" value="1"/>
</dbReference>
<dbReference type="Proteomes" id="UP001589865">
    <property type="component" value="Unassembled WGS sequence"/>
</dbReference>
<dbReference type="InterPro" id="IPR017439">
    <property type="entry name" value="Amidohydrolase"/>
</dbReference>
<protein>
    <submittedName>
        <fullName evidence="3">M20 family metallopeptidase</fullName>
    </submittedName>
</protein>
<dbReference type="EMBL" id="JBHLUN010000009">
    <property type="protein sequence ID" value="MFC0409465.1"/>
    <property type="molecule type" value="Genomic_DNA"/>
</dbReference>
<dbReference type="Pfam" id="PF07687">
    <property type="entry name" value="M20_dimer"/>
    <property type="match status" value="1"/>
</dbReference>
<dbReference type="InterPro" id="IPR052030">
    <property type="entry name" value="Peptidase_M20/M20A_hydrolases"/>
</dbReference>
<keyword evidence="1" id="KW-0378">Hydrolase</keyword>
<sequence>MRNDQISLSRLSDEVEALSPAFTAVADRIWGHAELRFAEHASVEEQIAALEAHGFRVTRAVAGLPTAFVAEAGSGGPVVGFLGEFDALAGLSQEAGRAEQHALVAGGSGHGCGHNLLGAGAMLAAVAARDSLAANGLEGTIRYYGCPGEEGGSGKTFMAREGVFDDLDLAVSWHPGVVSSVMSSRSLANFQVYFRFHGRASHAAGSPWLGRSALDAVELMNVGVNYLREHMPLDCRVHYAITNSGGVSPNVVQAEAEVLYLIRGPRVREAQALFERVKACAEGAAIMTGTRMEMEIDKACSDTVPNTVLEMRMHENLQQLGAPAFNAEDLRLAEAIRASLSEEDLADSVASMGGEPSLAAEPLHRRVLPFDGTSRPGNGSTDVGDVSQIVPTVQCWGATWAIGTPFHTWQAVAQGKSPGAHKGMVQAAKAMAATALDALRDPELLRRAKEELRERTGGRPYECPIPADVLAPPLRAAARAAKRAD</sequence>
<evidence type="ECO:0000313" key="4">
    <source>
        <dbReference type="Proteomes" id="UP001589865"/>
    </source>
</evidence>
<name>A0ABV6JVU5_9PROT</name>
<evidence type="ECO:0000259" key="2">
    <source>
        <dbReference type="Pfam" id="PF07687"/>
    </source>
</evidence>
<dbReference type="RefSeq" id="WP_377045206.1">
    <property type="nucleotide sequence ID" value="NZ_JBHLUN010000009.1"/>
</dbReference>
<dbReference type="NCBIfam" id="TIGR01891">
    <property type="entry name" value="amidohydrolases"/>
    <property type="match status" value="1"/>
</dbReference>
<dbReference type="InterPro" id="IPR011650">
    <property type="entry name" value="Peptidase_M20_dimer"/>
</dbReference>
<dbReference type="CDD" id="cd05673">
    <property type="entry name" value="M20_Acy1L2_AbgB"/>
    <property type="match status" value="1"/>
</dbReference>
<dbReference type="Pfam" id="PF01546">
    <property type="entry name" value="Peptidase_M20"/>
    <property type="match status" value="1"/>
</dbReference>
<dbReference type="PANTHER" id="PTHR30575">
    <property type="entry name" value="PEPTIDASE M20"/>
    <property type="match status" value="1"/>
</dbReference>
<reference evidence="3 4" key="1">
    <citation type="submission" date="2024-09" db="EMBL/GenBank/DDBJ databases">
        <authorList>
            <person name="Sun Q."/>
            <person name="Mori K."/>
        </authorList>
    </citation>
    <scope>NUCLEOTIDE SEQUENCE [LARGE SCALE GENOMIC DNA]</scope>
    <source>
        <strain evidence="3 4">TBRC 5777</strain>
    </source>
</reference>
<accession>A0ABV6JVU5</accession>
<comment type="caution">
    <text evidence="3">The sequence shown here is derived from an EMBL/GenBank/DDBJ whole genome shotgun (WGS) entry which is preliminary data.</text>
</comment>
<dbReference type="Gene3D" id="3.30.70.360">
    <property type="match status" value="1"/>
</dbReference>
<organism evidence="3 4">
    <name type="scientific">Roseomonas elaeocarpi</name>
    <dbReference type="NCBI Taxonomy" id="907779"/>
    <lineage>
        <taxon>Bacteria</taxon>
        <taxon>Pseudomonadati</taxon>
        <taxon>Pseudomonadota</taxon>
        <taxon>Alphaproteobacteria</taxon>
        <taxon>Acetobacterales</taxon>
        <taxon>Roseomonadaceae</taxon>
        <taxon>Roseomonas</taxon>
    </lineage>
</organism>
<dbReference type="InterPro" id="IPR002933">
    <property type="entry name" value="Peptidase_M20"/>
</dbReference>
<evidence type="ECO:0000256" key="1">
    <source>
        <dbReference type="ARBA" id="ARBA00022801"/>
    </source>
</evidence>
<dbReference type="SUPFAM" id="SSF55031">
    <property type="entry name" value="Bacterial exopeptidase dimerisation domain"/>
    <property type="match status" value="1"/>
</dbReference>
<keyword evidence="4" id="KW-1185">Reference proteome</keyword>
<dbReference type="InterPro" id="IPR036264">
    <property type="entry name" value="Bact_exopeptidase_dim_dom"/>
</dbReference>
<gene>
    <name evidence="3" type="ORF">ACFFGY_14520</name>
</gene>
<dbReference type="InterPro" id="IPR017145">
    <property type="entry name" value="Aminobenzoyl-glu_utiliz_pB"/>
</dbReference>